<accession>A0ABX8UND8</accession>
<evidence type="ECO:0000313" key="2">
    <source>
        <dbReference type="Proteomes" id="UP000826462"/>
    </source>
</evidence>
<sequence>MADLILAAHPLNTAIGTDWHIEFLDLISPLSATRNVLEEFRDSAPNDETAAYVQAFIDARTEIAAVTGIPF</sequence>
<evidence type="ECO:0000313" key="1">
    <source>
        <dbReference type="EMBL" id="QYD70111.1"/>
    </source>
</evidence>
<reference evidence="1 2" key="1">
    <citation type="submission" date="2021-07" db="EMBL/GenBank/DDBJ databases">
        <title>Paraburkholderia edwinii protects Aspergillus sp. from phenazines by acting as a toxin sponge.</title>
        <authorList>
            <person name="Dahlstrom K.M."/>
            <person name="Newman D.K."/>
        </authorList>
    </citation>
    <scope>NUCLEOTIDE SEQUENCE [LARGE SCALE GENOMIC DNA]</scope>
    <source>
        <strain evidence="1 2">Pe01</strain>
    </source>
</reference>
<proteinExistence type="predicted"/>
<dbReference type="EMBL" id="CP080095">
    <property type="protein sequence ID" value="QYD70111.1"/>
    <property type="molecule type" value="Genomic_DNA"/>
</dbReference>
<protein>
    <submittedName>
        <fullName evidence="1">Uncharacterized protein</fullName>
    </submittedName>
</protein>
<gene>
    <name evidence="1" type="ORF">KZJ38_07325</name>
</gene>
<organism evidence="1 2">
    <name type="scientific">Paraburkholderia edwinii</name>
    <dbReference type="NCBI Taxonomy" id="2861782"/>
    <lineage>
        <taxon>Bacteria</taxon>
        <taxon>Pseudomonadati</taxon>
        <taxon>Pseudomonadota</taxon>
        <taxon>Betaproteobacteria</taxon>
        <taxon>Burkholderiales</taxon>
        <taxon>Burkholderiaceae</taxon>
        <taxon>Paraburkholderia</taxon>
    </lineage>
</organism>
<keyword evidence="2" id="KW-1185">Reference proteome</keyword>
<dbReference type="RefSeq" id="WP_219799438.1">
    <property type="nucleotide sequence ID" value="NZ_CP080095.1"/>
</dbReference>
<name>A0ABX8UND8_9BURK</name>
<dbReference type="Proteomes" id="UP000826462">
    <property type="component" value="Chromosome 1"/>
</dbReference>